<evidence type="ECO:0000313" key="1">
    <source>
        <dbReference type="EMBL" id="KAK4008587.1"/>
    </source>
</evidence>
<organism evidence="1 2">
    <name type="scientific">Daphnia magna</name>
    <dbReference type="NCBI Taxonomy" id="35525"/>
    <lineage>
        <taxon>Eukaryota</taxon>
        <taxon>Metazoa</taxon>
        <taxon>Ecdysozoa</taxon>
        <taxon>Arthropoda</taxon>
        <taxon>Crustacea</taxon>
        <taxon>Branchiopoda</taxon>
        <taxon>Diplostraca</taxon>
        <taxon>Cladocera</taxon>
        <taxon>Anomopoda</taxon>
        <taxon>Daphniidae</taxon>
        <taxon>Daphnia</taxon>
    </lineage>
</organism>
<reference evidence="1 2" key="1">
    <citation type="journal article" date="2023" name="Nucleic Acids Res.">
        <title>The hologenome of Daphnia magna reveals possible DNA methylation and microbiome-mediated evolution of the host genome.</title>
        <authorList>
            <person name="Chaturvedi A."/>
            <person name="Li X."/>
            <person name="Dhandapani V."/>
            <person name="Marshall H."/>
            <person name="Kissane S."/>
            <person name="Cuenca-Cambronero M."/>
            <person name="Asole G."/>
            <person name="Calvet F."/>
            <person name="Ruiz-Romero M."/>
            <person name="Marangio P."/>
            <person name="Guigo R."/>
            <person name="Rago D."/>
            <person name="Mirbahai L."/>
            <person name="Eastwood N."/>
            <person name="Colbourne J.K."/>
            <person name="Zhou J."/>
            <person name="Mallon E."/>
            <person name="Orsini L."/>
        </authorList>
    </citation>
    <scope>NUCLEOTIDE SEQUENCE [LARGE SCALE GENOMIC DNA]</scope>
    <source>
        <strain evidence="1">LRV0_1</strain>
    </source>
</reference>
<comment type="caution">
    <text evidence="1">The sequence shown here is derived from an EMBL/GenBank/DDBJ whole genome shotgun (WGS) entry which is preliminary data.</text>
</comment>
<keyword evidence="2" id="KW-1185">Reference proteome</keyword>
<proteinExistence type="predicted"/>
<sequence>MSQARSAVGSLPVFEKKQQAGYPTCFTVTSDRTFFFRLSITKKIENFMAIERKIFQNATV</sequence>
<name>A0ABQ9Z6Q1_9CRUS</name>
<accession>A0ABQ9Z6Q1</accession>
<gene>
    <name evidence="1" type="ORF">OUZ56_013721</name>
</gene>
<evidence type="ECO:0000313" key="2">
    <source>
        <dbReference type="Proteomes" id="UP001234178"/>
    </source>
</evidence>
<dbReference type="EMBL" id="JAOYFB010000002">
    <property type="protein sequence ID" value="KAK4008587.1"/>
    <property type="molecule type" value="Genomic_DNA"/>
</dbReference>
<dbReference type="Proteomes" id="UP001234178">
    <property type="component" value="Unassembled WGS sequence"/>
</dbReference>
<protein>
    <submittedName>
        <fullName evidence="1">Uncharacterized protein</fullName>
    </submittedName>
</protein>